<keyword evidence="2" id="KW-1185">Reference proteome</keyword>
<reference evidence="1 2" key="1">
    <citation type="journal article" date="2015" name="Stand. Genomic Sci.">
        <title>Genomic Encyclopedia of Bacterial and Archaeal Type Strains, Phase III: the genomes of soil and plant-associated and newly described type strains.</title>
        <authorList>
            <person name="Whitman W.B."/>
            <person name="Woyke T."/>
            <person name="Klenk H.P."/>
            <person name="Zhou Y."/>
            <person name="Lilburn T.G."/>
            <person name="Beck B.J."/>
            <person name="De Vos P."/>
            <person name="Vandamme P."/>
            <person name="Eisen J.A."/>
            <person name="Garrity G."/>
            <person name="Hugenholtz P."/>
            <person name="Kyrpides N.C."/>
        </authorList>
    </citation>
    <scope>NUCLEOTIDE SEQUENCE [LARGE SCALE GENOMIC DNA]</scope>
    <source>
        <strain evidence="1 2">CV53</strain>
    </source>
</reference>
<accession>A0A4R2B2I7</accession>
<gene>
    <name evidence="1" type="ORF">EV146_11626</name>
</gene>
<protein>
    <submittedName>
        <fullName evidence="1">Uncharacterized protein</fullName>
    </submittedName>
</protein>
<comment type="caution">
    <text evidence="1">The sequence shown here is derived from an EMBL/GenBank/DDBJ whole genome shotgun (WGS) entry which is preliminary data.</text>
</comment>
<dbReference type="RefSeq" id="WP_158287204.1">
    <property type="nucleotide sequence ID" value="NZ_JABUHM010000017.1"/>
</dbReference>
<organism evidence="1 2">
    <name type="scientific">Mesobacillus foraminis</name>
    <dbReference type="NCBI Taxonomy" id="279826"/>
    <lineage>
        <taxon>Bacteria</taxon>
        <taxon>Bacillati</taxon>
        <taxon>Bacillota</taxon>
        <taxon>Bacilli</taxon>
        <taxon>Bacillales</taxon>
        <taxon>Bacillaceae</taxon>
        <taxon>Mesobacillus</taxon>
    </lineage>
</organism>
<name>A0A4R2B2I7_9BACI</name>
<proteinExistence type="predicted"/>
<dbReference type="Proteomes" id="UP000295689">
    <property type="component" value="Unassembled WGS sequence"/>
</dbReference>
<dbReference type="EMBL" id="SLVV01000016">
    <property type="protein sequence ID" value="TCN19724.1"/>
    <property type="molecule type" value="Genomic_DNA"/>
</dbReference>
<evidence type="ECO:0000313" key="2">
    <source>
        <dbReference type="Proteomes" id="UP000295689"/>
    </source>
</evidence>
<sequence>MEKSSDLVQVHNWTKPNLSFAAIFMNTGKSIQKPPDLTEGLKQQRVMAENLVSLMC</sequence>
<dbReference type="AlphaFoldDB" id="A0A4R2B2I7"/>
<evidence type="ECO:0000313" key="1">
    <source>
        <dbReference type="EMBL" id="TCN19724.1"/>
    </source>
</evidence>